<protein>
    <recommendedName>
        <fullName evidence="3">Alanine and proline rich membrane protein</fullName>
    </recommendedName>
</protein>
<evidence type="ECO:0008006" key="3">
    <source>
        <dbReference type="Google" id="ProtNLM"/>
    </source>
</evidence>
<reference evidence="1 2" key="1">
    <citation type="submission" date="2017-02" db="EMBL/GenBank/DDBJ databases">
        <title>The new phylogeny of genus Mycobacterium.</title>
        <authorList>
            <person name="Tortoli E."/>
            <person name="Trovato A."/>
            <person name="Cirillo D.M."/>
        </authorList>
    </citation>
    <scope>NUCLEOTIDE SEQUENCE [LARGE SCALE GENOMIC DNA]</scope>
    <source>
        <strain evidence="1 2">DSM 44049</strain>
    </source>
</reference>
<dbReference type="Proteomes" id="UP000192739">
    <property type="component" value="Unassembled WGS sequence"/>
</dbReference>
<organism evidence="1 2">
    <name type="scientific">Mycobacterium intermedium</name>
    <dbReference type="NCBI Taxonomy" id="28445"/>
    <lineage>
        <taxon>Bacteria</taxon>
        <taxon>Bacillati</taxon>
        <taxon>Actinomycetota</taxon>
        <taxon>Actinomycetes</taxon>
        <taxon>Mycobacteriales</taxon>
        <taxon>Mycobacteriaceae</taxon>
        <taxon>Mycobacterium</taxon>
        <taxon>Mycobacterium simiae complex</taxon>
    </lineage>
</organism>
<evidence type="ECO:0000313" key="1">
    <source>
        <dbReference type="EMBL" id="ORB06102.1"/>
    </source>
</evidence>
<evidence type="ECO:0000313" key="2">
    <source>
        <dbReference type="Proteomes" id="UP000192739"/>
    </source>
</evidence>
<gene>
    <name evidence="1" type="ORF">BST27_11415</name>
</gene>
<dbReference type="AlphaFoldDB" id="A0A1T3WBG1"/>
<dbReference type="EMBL" id="MVHT01000025">
    <property type="protein sequence ID" value="ORB06102.1"/>
    <property type="molecule type" value="Genomic_DNA"/>
</dbReference>
<proteinExistence type="predicted"/>
<accession>A0A1T3WBG1</accession>
<sequence length="149" mass="16251">MLVILLLTLTVAIVGWFRPVSVHEEAVRHPSYSDAQVREAKVNVCAAYEQVRKAGDVAGARPSDGTDATARLAVATSTRQVLDTGGRYLLTRLAELPATPNDLALAIRQLANVYQQLTIDYLAEVPDSELDPLLRAGNETHSRIQSLCR</sequence>
<comment type="caution">
    <text evidence="1">The sequence shown here is derived from an EMBL/GenBank/DDBJ whole genome shotgun (WGS) entry which is preliminary data.</text>
</comment>
<keyword evidence="2" id="KW-1185">Reference proteome</keyword>
<name>A0A1T3WBG1_MYCIE</name>